<evidence type="ECO:0000313" key="8">
    <source>
        <dbReference type="Proteomes" id="UP000185696"/>
    </source>
</evidence>
<evidence type="ECO:0000256" key="3">
    <source>
        <dbReference type="ARBA" id="ARBA00022692"/>
    </source>
</evidence>
<dbReference type="Proteomes" id="UP000185696">
    <property type="component" value="Unassembled WGS sequence"/>
</dbReference>
<dbReference type="GO" id="GO:0005886">
    <property type="term" value="C:plasma membrane"/>
    <property type="evidence" value="ECO:0007669"/>
    <property type="project" value="UniProtKB-SubCell"/>
</dbReference>
<feature type="transmembrane region" description="Helical" evidence="6">
    <location>
        <begin position="39"/>
        <end position="64"/>
    </location>
</feature>
<dbReference type="AlphaFoldDB" id="A0A7Z0WP36"/>
<evidence type="ECO:0000256" key="1">
    <source>
        <dbReference type="ARBA" id="ARBA00004651"/>
    </source>
</evidence>
<dbReference type="PANTHER" id="PTHR30086">
    <property type="entry name" value="ARGININE EXPORTER PROTEIN ARGO"/>
    <property type="match status" value="1"/>
</dbReference>
<dbReference type="OrthoDB" id="3175972at2"/>
<feature type="transmembrane region" description="Helical" evidence="6">
    <location>
        <begin position="6"/>
        <end position="27"/>
    </location>
</feature>
<evidence type="ECO:0000256" key="5">
    <source>
        <dbReference type="ARBA" id="ARBA00023136"/>
    </source>
</evidence>
<proteinExistence type="predicted"/>
<feature type="transmembrane region" description="Helical" evidence="6">
    <location>
        <begin position="118"/>
        <end position="138"/>
    </location>
</feature>
<sequence length="211" mass="22020">MMSLTQVLGFAALTVLLVLVPGPSVLFTIGRALSVGRRAALLTVAGNAAGCYVQVIAVAVGVGAVVERSAAVFTVVKFAGALYLGYLGVQAIRHRRRITEALGGTPEFSSRRSLRDGFVVGLLNPKTIVFFVVALPQFTDPAAGAVPLQMLVLGTLFPVIALLLDSVWAYAAATARTWFAHSPRRLELVGGTGGLMMIGLGASIAVTGRRD</sequence>
<protein>
    <submittedName>
        <fullName evidence="7">Lysine transporter LysE</fullName>
    </submittedName>
</protein>
<dbReference type="Pfam" id="PF01810">
    <property type="entry name" value="LysE"/>
    <property type="match status" value="1"/>
</dbReference>
<dbReference type="InterPro" id="IPR001123">
    <property type="entry name" value="LeuE-type"/>
</dbReference>
<keyword evidence="4 6" id="KW-1133">Transmembrane helix</keyword>
<dbReference type="GO" id="GO:0015171">
    <property type="term" value="F:amino acid transmembrane transporter activity"/>
    <property type="evidence" value="ECO:0007669"/>
    <property type="project" value="TreeGrafter"/>
</dbReference>
<reference evidence="7 8" key="1">
    <citation type="submission" date="2016-12" db="EMBL/GenBank/DDBJ databases">
        <title>The draft genome sequence of Actinophytocola xinjiangensis.</title>
        <authorList>
            <person name="Wang W."/>
            <person name="Yuan L."/>
        </authorList>
    </citation>
    <scope>NUCLEOTIDE SEQUENCE [LARGE SCALE GENOMIC DNA]</scope>
    <source>
        <strain evidence="7 8">CGMCC 4.4663</strain>
    </source>
</reference>
<keyword evidence="8" id="KW-1185">Reference proteome</keyword>
<dbReference type="EMBL" id="MSIF01000004">
    <property type="protein sequence ID" value="OLF11629.1"/>
    <property type="molecule type" value="Genomic_DNA"/>
</dbReference>
<organism evidence="7 8">
    <name type="scientific">Actinophytocola xinjiangensis</name>
    <dbReference type="NCBI Taxonomy" id="485602"/>
    <lineage>
        <taxon>Bacteria</taxon>
        <taxon>Bacillati</taxon>
        <taxon>Actinomycetota</taxon>
        <taxon>Actinomycetes</taxon>
        <taxon>Pseudonocardiales</taxon>
        <taxon>Pseudonocardiaceae</taxon>
    </lineage>
</organism>
<keyword evidence="2" id="KW-1003">Cell membrane</keyword>
<feature type="transmembrane region" description="Helical" evidence="6">
    <location>
        <begin position="185"/>
        <end position="206"/>
    </location>
</feature>
<name>A0A7Z0WP36_9PSEU</name>
<gene>
    <name evidence="7" type="ORF">BLA60_11890</name>
</gene>
<comment type="caution">
    <text evidence="7">The sequence shown here is derived from an EMBL/GenBank/DDBJ whole genome shotgun (WGS) entry which is preliminary data.</text>
</comment>
<evidence type="ECO:0000256" key="4">
    <source>
        <dbReference type="ARBA" id="ARBA00022989"/>
    </source>
</evidence>
<comment type="subcellular location">
    <subcellularLocation>
        <location evidence="1">Cell membrane</location>
        <topology evidence="1">Multi-pass membrane protein</topology>
    </subcellularLocation>
</comment>
<evidence type="ECO:0000313" key="7">
    <source>
        <dbReference type="EMBL" id="OLF11629.1"/>
    </source>
</evidence>
<dbReference type="PIRSF" id="PIRSF006324">
    <property type="entry name" value="LeuE"/>
    <property type="match status" value="1"/>
</dbReference>
<evidence type="ECO:0000256" key="6">
    <source>
        <dbReference type="SAM" id="Phobius"/>
    </source>
</evidence>
<feature type="transmembrane region" description="Helical" evidence="6">
    <location>
        <begin position="150"/>
        <end position="173"/>
    </location>
</feature>
<dbReference type="PANTHER" id="PTHR30086:SF20">
    <property type="entry name" value="ARGININE EXPORTER PROTEIN ARGO-RELATED"/>
    <property type="match status" value="1"/>
</dbReference>
<feature type="transmembrane region" description="Helical" evidence="6">
    <location>
        <begin position="70"/>
        <end position="89"/>
    </location>
</feature>
<keyword evidence="3 6" id="KW-0812">Transmembrane</keyword>
<evidence type="ECO:0000256" key="2">
    <source>
        <dbReference type="ARBA" id="ARBA00022475"/>
    </source>
</evidence>
<keyword evidence="5 6" id="KW-0472">Membrane</keyword>
<accession>A0A7Z0WP36</accession>